<evidence type="ECO:0000313" key="3">
    <source>
        <dbReference type="EMBL" id="KAA6182298.1"/>
    </source>
</evidence>
<keyword evidence="4" id="KW-1185">Reference proteome</keyword>
<reference evidence="3 4" key="1">
    <citation type="submission" date="2019-09" db="EMBL/GenBank/DDBJ databases">
        <title>Whole-genome sequence of the purple sulfur bacterium Thiohalocapsa marina DSM 19078.</title>
        <authorList>
            <person name="Kyndt J.A."/>
            <person name="Meyer T.E."/>
        </authorList>
    </citation>
    <scope>NUCLEOTIDE SEQUENCE [LARGE SCALE GENOMIC DNA]</scope>
    <source>
        <strain evidence="3 4">DSM 19078</strain>
    </source>
</reference>
<dbReference type="Gene3D" id="3.40.140.10">
    <property type="entry name" value="Cytidine Deaminase, domain 2"/>
    <property type="match status" value="1"/>
</dbReference>
<dbReference type="InterPro" id="IPR016193">
    <property type="entry name" value="Cytidine_deaminase-like"/>
</dbReference>
<dbReference type="GO" id="GO:0005829">
    <property type="term" value="C:cytosol"/>
    <property type="evidence" value="ECO:0007669"/>
    <property type="project" value="TreeGrafter"/>
</dbReference>
<dbReference type="AlphaFoldDB" id="A0A5M8FBP2"/>
<name>A0A5M8FBP2_9GAMM</name>
<dbReference type="PROSITE" id="PS51747">
    <property type="entry name" value="CYT_DCMP_DEAMINASES_2"/>
    <property type="match status" value="1"/>
</dbReference>
<evidence type="ECO:0000256" key="1">
    <source>
        <dbReference type="ARBA" id="ARBA00006576"/>
    </source>
</evidence>
<dbReference type="GO" id="GO:0055086">
    <property type="term" value="P:nucleobase-containing small molecule metabolic process"/>
    <property type="evidence" value="ECO:0007669"/>
    <property type="project" value="UniProtKB-ARBA"/>
</dbReference>
<feature type="domain" description="CMP/dCMP-type deaminase" evidence="2">
    <location>
        <begin position="10"/>
        <end position="116"/>
    </location>
</feature>
<dbReference type="InterPro" id="IPR002125">
    <property type="entry name" value="CMP_dCMP_dom"/>
</dbReference>
<protein>
    <recommendedName>
        <fullName evidence="2">CMP/dCMP-type deaminase domain-containing protein</fullName>
    </recommendedName>
</protein>
<dbReference type="PANTHER" id="PTHR11644">
    <property type="entry name" value="CYTIDINE DEAMINASE"/>
    <property type="match status" value="1"/>
</dbReference>
<evidence type="ECO:0000313" key="4">
    <source>
        <dbReference type="Proteomes" id="UP000322981"/>
    </source>
</evidence>
<dbReference type="GO" id="GO:0008270">
    <property type="term" value="F:zinc ion binding"/>
    <property type="evidence" value="ECO:0007669"/>
    <property type="project" value="TreeGrafter"/>
</dbReference>
<dbReference type="InterPro" id="IPR050202">
    <property type="entry name" value="Cyt/Deoxycyt_deaminase"/>
</dbReference>
<dbReference type="GO" id="GO:0072527">
    <property type="term" value="P:pyrimidine-containing compound metabolic process"/>
    <property type="evidence" value="ECO:0007669"/>
    <property type="project" value="UniProtKB-ARBA"/>
</dbReference>
<comment type="similarity">
    <text evidence="1">Belongs to the cytidine and deoxycytidylate deaminase family.</text>
</comment>
<gene>
    <name evidence="3" type="ORF">F2Q65_18070</name>
</gene>
<dbReference type="CDD" id="cd01283">
    <property type="entry name" value="cytidine_deaminase"/>
    <property type="match status" value="1"/>
</dbReference>
<dbReference type="SUPFAM" id="SSF53927">
    <property type="entry name" value="Cytidine deaminase-like"/>
    <property type="match status" value="1"/>
</dbReference>
<dbReference type="Proteomes" id="UP000322981">
    <property type="component" value="Unassembled WGS sequence"/>
</dbReference>
<dbReference type="PANTHER" id="PTHR11644:SF2">
    <property type="entry name" value="CYTIDINE DEAMINASE"/>
    <property type="match status" value="1"/>
</dbReference>
<comment type="caution">
    <text evidence="3">The sequence shown here is derived from an EMBL/GenBank/DDBJ whole genome shotgun (WGS) entry which is preliminary data.</text>
</comment>
<accession>A0A5M8FBP2</accession>
<evidence type="ECO:0000259" key="2">
    <source>
        <dbReference type="PROSITE" id="PS51747"/>
    </source>
</evidence>
<proteinExistence type="inferred from homology"/>
<organism evidence="3 4">
    <name type="scientific">Thiohalocapsa marina</name>
    <dbReference type="NCBI Taxonomy" id="424902"/>
    <lineage>
        <taxon>Bacteria</taxon>
        <taxon>Pseudomonadati</taxon>
        <taxon>Pseudomonadota</taxon>
        <taxon>Gammaproteobacteria</taxon>
        <taxon>Chromatiales</taxon>
        <taxon>Chromatiaceae</taxon>
        <taxon>Thiohalocapsa</taxon>
    </lineage>
</organism>
<dbReference type="EMBL" id="VWXX01000049">
    <property type="protein sequence ID" value="KAA6182298.1"/>
    <property type="molecule type" value="Genomic_DNA"/>
</dbReference>
<dbReference type="GO" id="GO:0004126">
    <property type="term" value="F:cytidine deaminase activity"/>
    <property type="evidence" value="ECO:0007669"/>
    <property type="project" value="UniProtKB-ARBA"/>
</dbReference>
<sequence length="116" mass="12236">MYSAQTLPDSVLRQLIAVAKRAAAQAYCPYSRFPVSAAVLSAEGDIHTGCNVENTCPGLSLCALPLRPSRRPCRPLRALPGRGLRHLSAASVATAPIAARMPRPAPRPGCVSRPPP</sequence>
<dbReference type="OrthoDB" id="9795347at2"/>